<accession>A0A444DV83</accession>
<evidence type="ECO:0000256" key="4">
    <source>
        <dbReference type="ARBA" id="ARBA00022448"/>
    </source>
</evidence>
<name>A0A444DV83_ENSVE</name>
<keyword evidence="9" id="KW-0811">Translocation</keyword>
<protein>
    <submittedName>
        <fullName evidence="13">Uncharacterized protein</fullName>
    </submittedName>
</protein>
<evidence type="ECO:0000256" key="8">
    <source>
        <dbReference type="ARBA" id="ARBA00022989"/>
    </source>
</evidence>
<keyword evidence="12" id="KW-0539">Nucleus</keyword>
<keyword evidence="7" id="KW-0653">Protein transport</keyword>
<reference evidence="13" key="1">
    <citation type="journal article" date="2018" name="Data Brief">
        <title>Genome sequence data from 17 accessions of Ensete ventricosum, a staple food crop for millions in Ethiopia.</title>
        <authorList>
            <person name="Yemataw Z."/>
            <person name="Muzemil S."/>
            <person name="Ambachew D."/>
            <person name="Tripathi L."/>
            <person name="Tesfaye K."/>
            <person name="Chala A."/>
            <person name="Farbos A."/>
            <person name="O'Neill P."/>
            <person name="Moore K."/>
            <person name="Grant M."/>
            <person name="Studholme D.J."/>
        </authorList>
    </citation>
    <scope>NUCLEOTIDE SEQUENCE [LARGE SCALE GENOMIC DNA]</scope>
    <source>
        <tissue evidence="13">Leaf</tissue>
    </source>
</reference>
<dbReference type="GO" id="GO:0070762">
    <property type="term" value="C:nuclear pore transmembrane ring"/>
    <property type="evidence" value="ECO:0007669"/>
    <property type="project" value="TreeGrafter"/>
</dbReference>
<keyword evidence="6" id="KW-0509">mRNA transport</keyword>
<dbReference type="GO" id="GO:0030674">
    <property type="term" value="F:protein-macromolecule adaptor activity"/>
    <property type="evidence" value="ECO:0007669"/>
    <property type="project" value="TreeGrafter"/>
</dbReference>
<dbReference type="PANTHER" id="PTHR13269">
    <property type="entry name" value="NUCLEOPORIN NDC1"/>
    <property type="match status" value="1"/>
</dbReference>
<dbReference type="Proteomes" id="UP000290560">
    <property type="component" value="Unassembled WGS sequence"/>
</dbReference>
<keyword evidence="11" id="KW-0472">Membrane</keyword>
<evidence type="ECO:0000256" key="1">
    <source>
        <dbReference type="ARBA" id="ARBA00004232"/>
    </source>
</evidence>
<evidence type="ECO:0000256" key="9">
    <source>
        <dbReference type="ARBA" id="ARBA00023010"/>
    </source>
</evidence>
<dbReference type="GO" id="GO:0051028">
    <property type="term" value="P:mRNA transport"/>
    <property type="evidence" value="ECO:0007669"/>
    <property type="project" value="UniProtKB-KW"/>
</dbReference>
<evidence type="ECO:0000256" key="3">
    <source>
        <dbReference type="ARBA" id="ARBA00005760"/>
    </source>
</evidence>
<evidence type="ECO:0000256" key="10">
    <source>
        <dbReference type="ARBA" id="ARBA00023132"/>
    </source>
</evidence>
<sequence>MCSGKGRLFCCCDLGATQNPFPLRLSVLSLSRLLRFIMSSSSLPDEVVKIRWLGFLIWQSIASAVIHLSSSLLLHRLGRGSSSAAAILFSFLAFHLSLLLLSLALFLLSTPHPDLSASLPDLAAATLRASLKSIVGGFSRPSFTADFAHRARRSFASGVFLLVCGVAGFLSVVAVCGNSEVVDGASLVGLGLRGLVFGLVYGLHYVYRRRWILKFPIIQASDRKSFLFSMCCLLGIYLCSLVDLAPPLIPLWLKNVLIFLHVTRQLSGYNLCPKVDSACIYASDRLIICCFLDWFDLQRPLFYSFKIGLSQSLKRALKLSVQAYVSSVILIFFLPDQLKNKSMIGELIIQQLRFYIAILTVSICWELSYHLLQDVHTRRCIFAPPQGSAAAETNPSEILLETLEQSSPRSLIQYLAYLDLCLVTESNVEPWRRAAFFEETGETYQRTINVCLRPIEQLASGLAEGLEGFSVNRSDLLSKQLNSPVDIQVDSRLHEALNDFQVLCSIRIMEIFFISVNTPYLICSWCARALGALTARSHSEDRYGVAQLTGCNKAVVSTLLSCLLAVEASVGKKTSVQLAHMLGPANIRWATVNTGKRDAVPALTIKKRGAALHAKAYAMADVLKTSIYQVVSAFQTDMKANAKASVLEKNWVAEGKPIYGTREILIQKLHLFLDYHAV</sequence>
<gene>
    <name evidence="13" type="ORF">BHM03_00000871</name>
</gene>
<evidence type="ECO:0000256" key="2">
    <source>
        <dbReference type="ARBA" id="ARBA00004567"/>
    </source>
</evidence>
<dbReference type="GO" id="GO:0031965">
    <property type="term" value="C:nuclear membrane"/>
    <property type="evidence" value="ECO:0007669"/>
    <property type="project" value="UniProtKB-SubCell"/>
</dbReference>
<evidence type="ECO:0000256" key="12">
    <source>
        <dbReference type="ARBA" id="ARBA00023242"/>
    </source>
</evidence>
<keyword evidence="8" id="KW-1133">Transmembrane helix</keyword>
<dbReference type="InterPro" id="IPR019049">
    <property type="entry name" value="Nucleoporin_prot_Ndc1/Nup"/>
</dbReference>
<comment type="similarity">
    <text evidence="3">Belongs to the NDC1 family.</text>
</comment>
<keyword evidence="10" id="KW-0906">Nuclear pore complex</keyword>
<evidence type="ECO:0000256" key="7">
    <source>
        <dbReference type="ARBA" id="ARBA00022927"/>
    </source>
</evidence>
<dbReference type="EMBL" id="KV875449">
    <property type="protein sequence ID" value="RZR70625.1"/>
    <property type="molecule type" value="Genomic_DNA"/>
</dbReference>
<comment type="subcellular location">
    <subcellularLocation>
        <location evidence="1">Nucleus membrane</location>
        <topology evidence="1">Multi-pass membrane protein</topology>
    </subcellularLocation>
    <subcellularLocation>
        <location evidence="2">Nucleus</location>
        <location evidence="2">Nuclear pore complex</location>
    </subcellularLocation>
</comment>
<dbReference type="GO" id="GO:0015031">
    <property type="term" value="P:protein transport"/>
    <property type="evidence" value="ECO:0007669"/>
    <property type="project" value="UniProtKB-KW"/>
</dbReference>
<dbReference type="AlphaFoldDB" id="A0A444DV83"/>
<evidence type="ECO:0000256" key="5">
    <source>
        <dbReference type="ARBA" id="ARBA00022692"/>
    </source>
</evidence>
<proteinExistence type="inferred from homology"/>
<organism evidence="13">
    <name type="scientific">Ensete ventricosum</name>
    <name type="common">Abyssinian banana</name>
    <name type="synonym">Musa ensete</name>
    <dbReference type="NCBI Taxonomy" id="4639"/>
    <lineage>
        <taxon>Eukaryota</taxon>
        <taxon>Viridiplantae</taxon>
        <taxon>Streptophyta</taxon>
        <taxon>Embryophyta</taxon>
        <taxon>Tracheophyta</taxon>
        <taxon>Spermatophyta</taxon>
        <taxon>Magnoliopsida</taxon>
        <taxon>Liliopsida</taxon>
        <taxon>Zingiberales</taxon>
        <taxon>Musaceae</taxon>
        <taxon>Ensete</taxon>
    </lineage>
</organism>
<evidence type="ECO:0000256" key="6">
    <source>
        <dbReference type="ARBA" id="ARBA00022816"/>
    </source>
</evidence>
<evidence type="ECO:0000313" key="13">
    <source>
        <dbReference type="EMBL" id="RZR70625.1"/>
    </source>
</evidence>
<keyword evidence="5" id="KW-0812">Transmembrane</keyword>
<evidence type="ECO:0000256" key="11">
    <source>
        <dbReference type="ARBA" id="ARBA00023136"/>
    </source>
</evidence>
<dbReference type="PANTHER" id="PTHR13269:SF6">
    <property type="entry name" value="NUCLEOPORIN NDC1"/>
    <property type="match status" value="1"/>
</dbReference>
<dbReference type="GO" id="GO:0006999">
    <property type="term" value="P:nuclear pore organization"/>
    <property type="evidence" value="ECO:0007669"/>
    <property type="project" value="TreeGrafter"/>
</dbReference>
<keyword evidence="4" id="KW-0813">Transport</keyword>